<dbReference type="GeneID" id="85475550"/>
<organism evidence="3 4">
    <name type="scientific">Colletotrichum phormii</name>
    <dbReference type="NCBI Taxonomy" id="359342"/>
    <lineage>
        <taxon>Eukaryota</taxon>
        <taxon>Fungi</taxon>
        <taxon>Dikarya</taxon>
        <taxon>Ascomycota</taxon>
        <taxon>Pezizomycotina</taxon>
        <taxon>Sordariomycetes</taxon>
        <taxon>Hypocreomycetidae</taxon>
        <taxon>Glomerellales</taxon>
        <taxon>Glomerellaceae</taxon>
        <taxon>Colletotrichum</taxon>
        <taxon>Colletotrichum acutatum species complex</taxon>
    </lineage>
</organism>
<proteinExistence type="inferred from homology"/>
<dbReference type="SUPFAM" id="SSF53474">
    <property type="entry name" value="alpha/beta-Hydrolases"/>
    <property type="match status" value="1"/>
</dbReference>
<dbReference type="PANTHER" id="PTHR47751">
    <property type="entry name" value="SUPERFAMILY HYDROLASE, PUTATIVE (AFU_ORTHOLOGUE AFUA_2G16580)-RELATED"/>
    <property type="match status" value="1"/>
</dbReference>
<evidence type="ECO:0000313" key="3">
    <source>
        <dbReference type="EMBL" id="KAK1634581.1"/>
    </source>
</evidence>
<name>A0AAI9ZMU7_9PEZI</name>
<dbReference type="RefSeq" id="XP_060443188.1">
    <property type="nucleotide sequence ID" value="XM_060590688.1"/>
</dbReference>
<comment type="similarity">
    <text evidence="1">Belongs to the polyketide transferase af380 family.</text>
</comment>
<dbReference type="PANTHER" id="PTHR47751:SF1">
    <property type="entry name" value="SUPERFAMILY HYDROLASE, PUTATIVE (AFU_ORTHOLOGUE AFUA_2G16580)-RELATED"/>
    <property type="match status" value="1"/>
</dbReference>
<dbReference type="InterPro" id="IPR051411">
    <property type="entry name" value="Polyketide_trans_af380"/>
</dbReference>
<dbReference type="InterPro" id="IPR002925">
    <property type="entry name" value="Dienelactn_hydro"/>
</dbReference>
<dbReference type="AlphaFoldDB" id="A0AAI9ZMU7"/>
<evidence type="ECO:0000256" key="1">
    <source>
        <dbReference type="ARBA" id="ARBA00029464"/>
    </source>
</evidence>
<comment type="caution">
    <text evidence="3">The sequence shown here is derived from an EMBL/GenBank/DDBJ whole genome shotgun (WGS) entry which is preliminary data.</text>
</comment>
<keyword evidence="3" id="KW-0378">Hydrolase</keyword>
<dbReference type="Gene3D" id="3.40.50.1820">
    <property type="entry name" value="alpha/beta hydrolase"/>
    <property type="match status" value="1"/>
</dbReference>
<protein>
    <submittedName>
        <fullName evidence="3">Alpha/Beta hydrolase protein</fullName>
    </submittedName>
</protein>
<sequence length="181" mass="19630">MGFHGRYTTEKVTYPSHGETITGVLYKPHGVANPPGIVILGPYSFVKEQAPLQYATRLANEGYAALIFDPRTVGESTGQPRRLENPVMKNEDVVSGIDYLVSRGDVDAKRLFLVGVCQGGPECLDVASYDDRVVAGASVTGYYRDHETDVWMICSGCVNVEPGVDVGSLKMPTPKQGEALY</sequence>
<dbReference type="EMBL" id="JAHMHQ010000014">
    <property type="protein sequence ID" value="KAK1634581.1"/>
    <property type="molecule type" value="Genomic_DNA"/>
</dbReference>
<dbReference type="Proteomes" id="UP001243989">
    <property type="component" value="Unassembled WGS sequence"/>
</dbReference>
<evidence type="ECO:0000259" key="2">
    <source>
        <dbReference type="Pfam" id="PF01738"/>
    </source>
</evidence>
<accession>A0AAI9ZMU7</accession>
<keyword evidence="4" id="KW-1185">Reference proteome</keyword>
<evidence type="ECO:0000313" key="4">
    <source>
        <dbReference type="Proteomes" id="UP001243989"/>
    </source>
</evidence>
<gene>
    <name evidence="3" type="ORF">BDP81DRAFT_431559</name>
</gene>
<feature type="domain" description="Dienelactone hydrolase" evidence="2">
    <location>
        <begin position="21"/>
        <end position="141"/>
    </location>
</feature>
<reference evidence="3" key="1">
    <citation type="submission" date="2021-06" db="EMBL/GenBank/DDBJ databases">
        <title>Comparative genomics, transcriptomics and evolutionary studies reveal genomic signatures of adaptation to plant cell wall in hemibiotrophic fungi.</title>
        <authorList>
            <consortium name="DOE Joint Genome Institute"/>
            <person name="Baroncelli R."/>
            <person name="Diaz J.F."/>
            <person name="Benocci T."/>
            <person name="Peng M."/>
            <person name="Battaglia E."/>
            <person name="Haridas S."/>
            <person name="Andreopoulos W."/>
            <person name="Labutti K."/>
            <person name="Pangilinan J."/>
            <person name="Floch G.L."/>
            <person name="Makela M.R."/>
            <person name="Henrissat B."/>
            <person name="Grigoriev I.V."/>
            <person name="Crouch J.A."/>
            <person name="De Vries R.P."/>
            <person name="Sukno S.A."/>
            <person name="Thon M.R."/>
        </authorList>
    </citation>
    <scope>NUCLEOTIDE SEQUENCE</scope>
    <source>
        <strain evidence="3">CBS 102054</strain>
    </source>
</reference>
<dbReference type="InterPro" id="IPR029058">
    <property type="entry name" value="AB_hydrolase_fold"/>
</dbReference>
<dbReference type="GO" id="GO:0016787">
    <property type="term" value="F:hydrolase activity"/>
    <property type="evidence" value="ECO:0007669"/>
    <property type="project" value="UniProtKB-KW"/>
</dbReference>
<dbReference type="Pfam" id="PF01738">
    <property type="entry name" value="DLH"/>
    <property type="match status" value="1"/>
</dbReference>